<dbReference type="Proteomes" id="UP000095282">
    <property type="component" value="Unplaced"/>
</dbReference>
<keyword evidence="5" id="KW-0472">Membrane</keyword>
<proteinExistence type="inferred from homology"/>
<evidence type="ECO:0000256" key="5">
    <source>
        <dbReference type="ARBA" id="ARBA00023136"/>
    </source>
</evidence>
<dbReference type="WBParaSite" id="Csp11.Scaffold629.g12353.t1">
    <property type="protein sequence ID" value="Csp11.Scaffold629.g12353.t1"/>
    <property type="gene ID" value="Csp11.Scaffold629.g12353"/>
</dbReference>
<evidence type="ECO:0000256" key="6">
    <source>
        <dbReference type="RuleBase" id="RU366017"/>
    </source>
</evidence>
<keyword evidence="4 6" id="KW-0808">Transferase</keyword>
<dbReference type="InterPro" id="IPR008166">
    <property type="entry name" value="Glyco_transf_92"/>
</dbReference>
<dbReference type="GO" id="GO:0016757">
    <property type="term" value="F:glycosyltransferase activity"/>
    <property type="evidence" value="ECO:0007669"/>
    <property type="project" value="UniProtKB-UniRule"/>
</dbReference>
<dbReference type="EC" id="2.4.1.-" evidence="6"/>
<evidence type="ECO:0000256" key="3">
    <source>
        <dbReference type="ARBA" id="ARBA00022676"/>
    </source>
</evidence>
<comment type="subcellular location">
    <subcellularLocation>
        <location evidence="1">Membrane</location>
        <topology evidence="1">Single-pass membrane protein</topology>
    </subcellularLocation>
</comment>
<sequence length="140" mass="16755">MLFLKYNETTETLWFNLKGVIRPESVFILFYHWSHRQVDNAHVMSVPKRVAHVRHYRQVENEGLNADQWSNYNTNLTSETRLDPVFEKKLIDNVVSTVKYVYEQRWVRCEEIPEGILQRFGRTLMDCLFKNETISVNSEK</sequence>
<keyword evidence="3 6" id="KW-0328">Glycosyltransferase</keyword>
<evidence type="ECO:0000313" key="8">
    <source>
        <dbReference type="WBParaSite" id="Csp11.Scaffold629.g12353.t1"/>
    </source>
</evidence>
<keyword evidence="7" id="KW-1185">Reference proteome</keyword>
<organism evidence="7 8">
    <name type="scientific">Caenorhabditis tropicalis</name>
    <dbReference type="NCBI Taxonomy" id="1561998"/>
    <lineage>
        <taxon>Eukaryota</taxon>
        <taxon>Metazoa</taxon>
        <taxon>Ecdysozoa</taxon>
        <taxon>Nematoda</taxon>
        <taxon>Chromadorea</taxon>
        <taxon>Rhabditida</taxon>
        <taxon>Rhabditina</taxon>
        <taxon>Rhabditomorpha</taxon>
        <taxon>Rhabditoidea</taxon>
        <taxon>Rhabditidae</taxon>
        <taxon>Peloderinae</taxon>
        <taxon>Caenorhabditis</taxon>
    </lineage>
</organism>
<dbReference type="GO" id="GO:0016020">
    <property type="term" value="C:membrane"/>
    <property type="evidence" value="ECO:0007669"/>
    <property type="project" value="UniProtKB-SubCell"/>
</dbReference>
<dbReference type="eggNOG" id="KOG4735">
    <property type="taxonomic scope" value="Eukaryota"/>
</dbReference>
<dbReference type="Pfam" id="PF01697">
    <property type="entry name" value="Glyco_transf_92"/>
    <property type="match status" value="1"/>
</dbReference>
<dbReference type="AlphaFoldDB" id="A0A1I7TW13"/>
<protein>
    <recommendedName>
        <fullName evidence="6">Glycosyltransferase family 92 protein</fullName>
        <ecNumber evidence="6">2.4.1.-</ecNumber>
    </recommendedName>
</protein>
<evidence type="ECO:0000313" key="7">
    <source>
        <dbReference type="Proteomes" id="UP000095282"/>
    </source>
</evidence>
<reference evidence="8" key="1">
    <citation type="submission" date="2016-11" db="UniProtKB">
        <authorList>
            <consortium name="WormBaseParasite"/>
        </authorList>
    </citation>
    <scope>IDENTIFICATION</scope>
</reference>
<evidence type="ECO:0000256" key="2">
    <source>
        <dbReference type="ARBA" id="ARBA00007647"/>
    </source>
</evidence>
<accession>A0A1I7TW13</accession>
<evidence type="ECO:0000256" key="4">
    <source>
        <dbReference type="ARBA" id="ARBA00022679"/>
    </source>
</evidence>
<name>A0A1I7TW13_9PELO</name>
<evidence type="ECO:0000256" key="1">
    <source>
        <dbReference type="ARBA" id="ARBA00004167"/>
    </source>
</evidence>
<comment type="similarity">
    <text evidence="2 6">Belongs to the glycosyltransferase 92 family.</text>
</comment>